<accession>A0A5N5QPA4</accession>
<keyword evidence="2" id="KW-1185">Reference proteome</keyword>
<comment type="caution">
    <text evidence="1">The sequence shown here is derived from an EMBL/GenBank/DDBJ whole genome shotgun (WGS) entry which is preliminary data.</text>
</comment>
<name>A0A5N5QPA4_9AGAM</name>
<gene>
    <name evidence="1" type="ORF">CTheo_3113</name>
</gene>
<organism evidence="1 2">
    <name type="scientific">Ceratobasidium theobromae</name>
    <dbReference type="NCBI Taxonomy" id="1582974"/>
    <lineage>
        <taxon>Eukaryota</taxon>
        <taxon>Fungi</taxon>
        <taxon>Dikarya</taxon>
        <taxon>Basidiomycota</taxon>
        <taxon>Agaricomycotina</taxon>
        <taxon>Agaricomycetes</taxon>
        <taxon>Cantharellales</taxon>
        <taxon>Ceratobasidiaceae</taxon>
        <taxon>Ceratobasidium</taxon>
    </lineage>
</organism>
<dbReference type="AlphaFoldDB" id="A0A5N5QPA4"/>
<evidence type="ECO:0000313" key="1">
    <source>
        <dbReference type="EMBL" id="KAB5593479.1"/>
    </source>
</evidence>
<evidence type="ECO:0000313" key="2">
    <source>
        <dbReference type="Proteomes" id="UP000383932"/>
    </source>
</evidence>
<dbReference type="OrthoDB" id="3150458at2759"/>
<protein>
    <submittedName>
        <fullName evidence="1">Uncharacterized protein</fullName>
    </submittedName>
</protein>
<proteinExistence type="predicted"/>
<dbReference type="Proteomes" id="UP000383932">
    <property type="component" value="Unassembled WGS sequence"/>
</dbReference>
<dbReference type="EMBL" id="SSOP01000037">
    <property type="protein sequence ID" value="KAB5593479.1"/>
    <property type="molecule type" value="Genomic_DNA"/>
</dbReference>
<sequence length="125" mass="13901">MSAHPPLSHYTDATFSMSGPDDKMYVRAPNIHRDFIGKRSVCEHEPSRNNQLIVNDFFFFGGASPWMVSGSNMISGHLLYDDIRSLSGTPTTAIAEIVVRKLVVEFKAFKPEQDSEVLVAIVSRA</sequence>
<reference evidence="1 2" key="1">
    <citation type="journal article" date="2019" name="Fungal Biol. Biotechnol.">
        <title>Draft genome sequence of fastidious pathogen Ceratobasidium theobromae, which causes vascular-streak dieback in Theobroma cacao.</title>
        <authorList>
            <person name="Ali S.S."/>
            <person name="Asman A."/>
            <person name="Shao J."/>
            <person name="Firmansyah A.P."/>
            <person name="Susilo A.W."/>
            <person name="Rosmana A."/>
            <person name="McMahon P."/>
            <person name="Junaid M."/>
            <person name="Guest D."/>
            <person name="Kheng T.Y."/>
            <person name="Meinhardt L.W."/>
            <person name="Bailey B.A."/>
        </authorList>
    </citation>
    <scope>NUCLEOTIDE SEQUENCE [LARGE SCALE GENOMIC DNA]</scope>
    <source>
        <strain evidence="1 2">CT2</strain>
    </source>
</reference>